<protein>
    <submittedName>
        <fullName evidence="11 12">Zinc finger protein 316-like</fullName>
    </submittedName>
</protein>
<name>A0AAJ7TFD9_PETMA</name>
<dbReference type="GO" id="GO:0010468">
    <property type="term" value="P:regulation of gene expression"/>
    <property type="evidence" value="ECO:0007669"/>
    <property type="project" value="TreeGrafter"/>
</dbReference>
<dbReference type="FunFam" id="3.30.160.60:FF:000446">
    <property type="entry name" value="Zinc finger protein"/>
    <property type="match status" value="2"/>
</dbReference>
<evidence type="ECO:0000256" key="4">
    <source>
        <dbReference type="ARBA" id="ARBA00022771"/>
    </source>
</evidence>
<dbReference type="InterPro" id="IPR050331">
    <property type="entry name" value="Zinc_finger"/>
</dbReference>
<evidence type="ECO:0000256" key="8">
    <source>
        <dbReference type="SAM" id="MobiDB-lite"/>
    </source>
</evidence>
<dbReference type="Proteomes" id="UP001318040">
    <property type="component" value="Chromosome 1"/>
</dbReference>
<evidence type="ECO:0000313" key="13">
    <source>
        <dbReference type="RefSeq" id="XP_032816564.1"/>
    </source>
</evidence>
<evidence type="ECO:0000256" key="1">
    <source>
        <dbReference type="ARBA" id="ARBA00004123"/>
    </source>
</evidence>
<keyword evidence="6" id="KW-0539">Nucleus</keyword>
<dbReference type="SUPFAM" id="SSF57667">
    <property type="entry name" value="beta-beta-alpha zinc fingers"/>
    <property type="match status" value="2"/>
</dbReference>
<dbReference type="PROSITE" id="PS50157">
    <property type="entry name" value="ZINC_FINGER_C2H2_2"/>
    <property type="match status" value="3"/>
</dbReference>
<gene>
    <name evidence="11 12 13" type="primary">LOC116945853</name>
</gene>
<dbReference type="InterPro" id="IPR013087">
    <property type="entry name" value="Znf_C2H2_type"/>
</dbReference>
<evidence type="ECO:0000259" key="9">
    <source>
        <dbReference type="PROSITE" id="PS50157"/>
    </source>
</evidence>
<dbReference type="PANTHER" id="PTHR16515:SF57">
    <property type="entry name" value="ZINC FINGER PROTEIN 154-LIKE"/>
    <property type="match status" value="1"/>
</dbReference>
<evidence type="ECO:0000256" key="7">
    <source>
        <dbReference type="PROSITE-ProRule" id="PRU00042"/>
    </source>
</evidence>
<evidence type="ECO:0000256" key="6">
    <source>
        <dbReference type="ARBA" id="ARBA00023242"/>
    </source>
</evidence>
<dbReference type="KEGG" id="pmrn:116945853"/>
<organism evidence="10 11">
    <name type="scientific">Petromyzon marinus</name>
    <name type="common">Sea lamprey</name>
    <dbReference type="NCBI Taxonomy" id="7757"/>
    <lineage>
        <taxon>Eukaryota</taxon>
        <taxon>Metazoa</taxon>
        <taxon>Chordata</taxon>
        <taxon>Craniata</taxon>
        <taxon>Vertebrata</taxon>
        <taxon>Cyclostomata</taxon>
        <taxon>Hyperoartia</taxon>
        <taxon>Petromyzontiformes</taxon>
        <taxon>Petromyzontidae</taxon>
        <taxon>Petromyzon</taxon>
    </lineage>
</organism>
<dbReference type="Pfam" id="PF00096">
    <property type="entry name" value="zf-C2H2"/>
    <property type="match status" value="3"/>
</dbReference>
<dbReference type="AlphaFoldDB" id="A0AAJ7TFD9"/>
<evidence type="ECO:0000256" key="3">
    <source>
        <dbReference type="ARBA" id="ARBA00022737"/>
    </source>
</evidence>
<dbReference type="PROSITE" id="PS00028">
    <property type="entry name" value="ZINC_FINGER_C2H2_1"/>
    <property type="match status" value="3"/>
</dbReference>
<dbReference type="InterPro" id="IPR036236">
    <property type="entry name" value="Znf_C2H2_sf"/>
</dbReference>
<keyword evidence="10" id="KW-1185">Reference proteome</keyword>
<dbReference type="GO" id="GO:0008270">
    <property type="term" value="F:zinc ion binding"/>
    <property type="evidence" value="ECO:0007669"/>
    <property type="project" value="UniProtKB-KW"/>
</dbReference>
<dbReference type="SMART" id="SM00355">
    <property type="entry name" value="ZnF_C2H2"/>
    <property type="match status" value="3"/>
</dbReference>
<reference evidence="11" key="1">
    <citation type="submission" date="2025-04" db="UniProtKB">
        <authorList>
            <consortium name="RefSeq"/>
        </authorList>
    </citation>
    <scope>IDENTIFICATION</scope>
    <source>
        <tissue evidence="11">Sperm</tissue>
    </source>
</reference>
<feature type="compositionally biased region" description="Basic and acidic residues" evidence="8">
    <location>
        <begin position="229"/>
        <end position="249"/>
    </location>
</feature>
<dbReference type="RefSeq" id="XP_032816389.1">
    <property type="nucleotide sequence ID" value="XM_032960498.1"/>
</dbReference>
<proteinExistence type="predicted"/>
<feature type="domain" description="C2H2-type" evidence="9">
    <location>
        <begin position="435"/>
        <end position="462"/>
    </location>
</feature>
<dbReference type="Gene3D" id="3.30.160.60">
    <property type="entry name" value="Classic Zinc Finger"/>
    <property type="match status" value="3"/>
</dbReference>
<feature type="domain" description="C2H2-type" evidence="9">
    <location>
        <begin position="407"/>
        <end position="434"/>
    </location>
</feature>
<evidence type="ECO:0000313" key="11">
    <source>
        <dbReference type="RefSeq" id="XP_032816389.1"/>
    </source>
</evidence>
<keyword evidence="2" id="KW-0479">Metal-binding</keyword>
<evidence type="ECO:0000256" key="5">
    <source>
        <dbReference type="ARBA" id="ARBA00022833"/>
    </source>
</evidence>
<accession>A0AAJ7TFD9</accession>
<feature type="region of interest" description="Disordered" evidence="8">
    <location>
        <begin position="160"/>
        <end position="319"/>
    </location>
</feature>
<keyword evidence="3" id="KW-0677">Repeat</keyword>
<feature type="compositionally biased region" description="Pro residues" evidence="8">
    <location>
        <begin position="217"/>
        <end position="228"/>
    </location>
</feature>
<evidence type="ECO:0000256" key="2">
    <source>
        <dbReference type="ARBA" id="ARBA00022723"/>
    </source>
</evidence>
<feature type="domain" description="C2H2-type" evidence="9">
    <location>
        <begin position="379"/>
        <end position="406"/>
    </location>
</feature>
<reference evidence="10" key="2">
    <citation type="submission" date="2025-05" db="UniProtKB">
        <authorList>
            <consortium name="RefSeq"/>
        </authorList>
    </citation>
    <scope>NUCLEOTIDE SEQUENCE [LARGE SCALE GENOMIC DNA]</scope>
    <source>
        <tissue evidence="12 13">Sperm</tissue>
    </source>
</reference>
<evidence type="ECO:0000313" key="12">
    <source>
        <dbReference type="RefSeq" id="XP_032816477.1"/>
    </source>
</evidence>
<dbReference type="RefSeq" id="XP_032816564.1">
    <property type="nucleotide sequence ID" value="XM_032960673.1"/>
</dbReference>
<feature type="compositionally biased region" description="Acidic residues" evidence="8">
    <location>
        <begin position="179"/>
        <end position="188"/>
    </location>
</feature>
<comment type="subcellular location">
    <subcellularLocation>
        <location evidence="1">Nucleus</location>
    </subcellularLocation>
</comment>
<dbReference type="FunFam" id="3.30.160.60:FF:000478">
    <property type="entry name" value="Zinc finger protein 133"/>
    <property type="match status" value="1"/>
</dbReference>
<dbReference type="GO" id="GO:0005634">
    <property type="term" value="C:nucleus"/>
    <property type="evidence" value="ECO:0007669"/>
    <property type="project" value="UniProtKB-SubCell"/>
</dbReference>
<keyword evidence="5" id="KW-0862">Zinc</keyword>
<evidence type="ECO:0000313" key="10">
    <source>
        <dbReference type="Proteomes" id="UP001318040"/>
    </source>
</evidence>
<sequence length="466" mass="49085">MAAAAVAMPGGGVALLGPDPRADFPAWLAAQGMKLPFAQAMERELGIGDYEDLLACAEPPLVRAELFSAARQRLPFAFYAVLRRTLEALAPHAVSRHHDPTVYASAETPTGRQQQQQHPSLGGLLDVMVAQLTSLSRELALFAARLSSLDPAVGHQAGLLAEHDEPSPFAEGEVGRSEADEEEDEDEVAVASGNDGAEGVYGLEHGWGAHAPTVPVERPPSPVEPDAPPFHDGDGDGSDRKVKMERDDSCDAGGQVCIGATPGPAGGVRSRGGWDRQEPLGGPASEGPASRGGPLPCVGPASGQMEQSEGMSREGLGETYGSLDTDAYSFVSDAPVGPSFPLAPLPPPATSRWCRSSSSSLTLPSLPLPLALPLSERPFACGVCGQRFRHNCQLRVHARIHAGEKPYACGQCGRTFSQAGHLLYHSRTHTGERPHVCNVCGKAFTQSSNLNRHKRTHRNDAGPAGL</sequence>
<keyword evidence="4 7" id="KW-0863">Zinc-finger</keyword>
<dbReference type="PANTHER" id="PTHR16515">
    <property type="entry name" value="PR DOMAIN ZINC FINGER PROTEIN"/>
    <property type="match status" value="1"/>
</dbReference>
<dbReference type="RefSeq" id="XP_032816477.1">
    <property type="nucleotide sequence ID" value="XM_032960586.1"/>
</dbReference>